<evidence type="ECO:0000313" key="4">
    <source>
        <dbReference type="EMBL" id="KWZ79267.1"/>
    </source>
</evidence>
<dbReference type="PANTHER" id="PTHR42937:SF1">
    <property type="entry name" value="DIAMINOPROPIONATE AMMONIA-LYASE"/>
    <property type="match status" value="1"/>
</dbReference>
<dbReference type="Gene3D" id="3.40.50.1100">
    <property type="match status" value="3"/>
</dbReference>
<dbReference type="Proteomes" id="UP000070383">
    <property type="component" value="Unassembled WGS sequence"/>
</dbReference>
<keyword evidence="5" id="KW-1185">Reference proteome</keyword>
<feature type="domain" description="Tryptophan synthase beta chain-like PALP" evidence="3">
    <location>
        <begin position="76"/>
        <end position="401"/>
    </location>
</feature>
<dbReference type="NCBIfam" id="TIGR01747">
    <property type="entry name" value="diampropi_NH3ly"/>
    <property type="match status" value="1"/>
</dbReference>
<dbReference type="SUPFAM" id="SSF53686">
    <property type="entry name" value="Tryptophan synthase beta subunit-like PLP-dependent enzymes"/>
    <property type="match status" value="1"/>
</dbReference>
<dbReference type="GO" id="GO:1901605">
    <property type="term" value="P:alpha-amino acid metabolic process"/>
    <property type="evidence" value="ECO:0007669"/>
    <property type="project" value="UniProtKB-ARBA"/>
</dbReference>
<dbReference type="InterPro" id="IPR036052">
    <property type="entry name" value="TrpB-like_PALP_sf"/>
</dbReference>
<dbReference type="Pfam" id="PF00291">
    <property type="entry name" value="PALP"/>
    <property type="match status" value="1"/>
</dbReference>
<evidence type="ECO:0000256" key="1">
    <source>
        <dbReference type="ARBA" id="ARBA00001933"/>
    </source>
</evidence>
<keyword evidence="2" id="KW-0663">Pyridoxal phosphate</keyword>
<dbReference type="GO" id="GO:0008838">
    <property type="term" value="F:diaminopropionate ammonia-lyase activity"/>
    <property type="evidence" value="ECO:0007669"/>
    <property type="project" value="InterPro"/>
</dbReference>
<dbReference type="PATRIC" id="fig|33036.3.peg.128"/>
<comment type="caution">
    <text evidence="4">The sequence shown here is derived from an EMBL/GenBank/DDBJ whole genome shotgun (WGS) entry which is preliminary data.</text>
</comment>
<gene>
    <name evidence="4" type="ORF">HMPREF3200_00125</name>
</gene>
<keyword evidence="4" id="KW-0456">Lyase</keyword>
<evidence type="ECO:0000313" key="5">
    <source>
        <dbReference type="Proteomes" id="UP000070383"/>
    </source>
</evidence>
<reference evidence="5" key="1">
    <citation type="submission" date="2016-01" db="EMBL/GenBank/DDBJ databases">
        <authorList>
            <person name="Mitreva M."/>
            <person name="Pepin K.H."/>
            <person name="Mihindukulasuriya K.A."/>
            <person name="Fulton R."/>
            <person name="Fronick C."/>
            <person name="O'Laughlin M."/>
            <person name="Miner T."/>
            <person name="Herter B."/>
            <person name="Rosa B.A."/>
            <person name="Cordes M."/>
            <person name="Tomlinson C."/>
            <person name="Wollam A."/>
            <person name="Palsikar V.B."/>
            <person name="Mardis E.R."/>
            <person name="Wilson R.K."/>
        </authorList>
    </citation>
    <scope>NUCLEOTIDE SEQUENCE [LARGE SCALE GENOMIC DNA]</scope>
    <source>
        <strain evidence="5">MJR8151</strain>
    </source>
</reference>
<evidence type="ECO:0000259" key="3">
    <source>
        <dbReference type="Pfam" id="PF00291"/>
    </source>
</evidence>
<comment type="cofactor">
    <cofactor evidence="1">
        <name>pyridoxal 5'-phosphate</name>
        <dbReference type="ChEBI" id="CHEBI:597326"/>
    </cofactor>
</comment>
<dbReference type="STRING" id="33036.HMPREF3200_00125"/>
<dbReference type="GO" id="GO:0030170">
    <property type="term" value="F:pyridoxal phosphate binding"/>
    <property type="evidence" value="ECO:0007669"/>
    <property type="project" value="InterPro"/>
</dbReference>
<name>A0A133KIA9_9FIRM</name>
<accession>A0A133KIA9</accession>
<sequence length="449" mass="50481">MIYHIPLIYYGLRFKIHKCFLKPVKDVSIIVRKDVILEERYNIVLNDISKREKAPLDFINEQVVNTAQKFHESFPDYEKTPLVRLSNLAKQFGVKEIFVKDESYRFGLNAFKVLGGSFAIGKYIADKLGLDIEDLPFEKMISDEIRQKLGDVTFVTATDGNHGRGVAWTANQLKQKCVVIMPDGSAIERRDNIRALGAECEIMDGLNYDACVRLANKNAEEKGWVMVQDTAWEGYEKIPTWIIQGYATLAKEANDQLKEAGFKPSHIFAQAGVGSFATGVTGYFSSVYKAEEKPFITIVEPEKANCNFITAKADDGKIHHVTGKMDTIMAGLACGEPVTVGWPVLHSYADAFLSVPDKAAARGMRILGNPLKDDRKIISGESGAATMGPLSEILQRKDLEEIKKDLKLDENSVILLISTEGDTDYEHYRRVVWDGIYPNEEEYKYTIQR</sequence>
<dbReference type="InterPro" id="IPR001926">
    <property type="entry name" value="TrpB-like_PALP"/>
</dbReference>
<dbReference type="NCBIfam" id="NF006058">
    <property type="entry name" value="PRK08206.1"/>
    <property type="match status" value="1"/>
</dbReference>
<dbReference type="NCBIfam" id="TIGR03528">
    <property type="entry name" value="2_3_DAP_am_ly"/>
    <property type="match status" value="1"/>
</dbReference>
<evidence type="ECO:0000256" key="2">
    <source>
        <dbReference type="ARBA" id="ARBA00022898"/>
    </source>
</evidence>
<dbReference type="AlphaFoldDB" id="A0A133KIA9"/>
<dbReference type="InterPro" id="IPR019871">
    <property type="entry name" value="DiNH2propionate_NH3-lyase_sub"/>
</dbReference>
<proteinExistence type="predicted"/>
<dbReference type="EMBL" id="LRPM01000004">
    <property type="protein sequence ID" value="KWZ79267.1"/>
    <property type="molecule type" value="Genomic_DNA"/>
</dbReference>
<dbReference type="InterPro" id="IPR010081">
    <property type="entry name" value="DiNH2opropionate_NH3_lyase"/>
</dbReference>
<protein>
    <submittedName>
        <fullName evidence="4">Diaminopropionate ammonia-lyase</fullName>
    </submittedName>
</protein>
<dbReference type="CDD" id="cd00640">
    <property type="entry name" value="Trp-synth-beta_II"/>
    <property type="match status" value="1"/>
</dbReference>
<dbReference type="PANTHER" id="PTHR42937">
    <property type="match status" value="1"/>
</dbReference>
<organism evidence="4 5">
    <name type="scientific">Anaerococcus tetradius</name>
    <dbReference type="NCBI Taxonomy" id="33036"/>
    <lineage>
        <taxon>Bacteria</taxon>
        <taxon>Bacillati</taxon>
        <taxon>Bacillota</taxon>
        <taxon>Tissierellia</taxon>
        <taxon>Tissierellales</taxon>
        <taxon>Peptoniphilaceae</taxon>
        <taxon>Anaerococcus</taxon>
    </lineage>
</organism>